<sequence>MLRRKNYWLLFAVLLLSLTSLSPGMELPSEEGGPEPDRPREENPGREADRPEGGGLLRISLSLNENEFALMKELCRQYTQDTGVAVELGNRNGEEEDRGELLRELTIGDNPDILMADARDIRGLAESGYLLPVDLYQHTQGGAPLNLLLPLLQWNGYNWGVPLDVDPYVLAYSREALSEYGLSGLPDSLEEWSRLSGGMKGQAGRYVLALSSAEPYGLASFLAHYQGNGQALEWIAKSRGSFYLTSQTDEALWQKLRRGEVGAAAVPLSESRGSGLELQVPLTSSGTVPLDILKVRVFLLSAQSREPETAAQWMAYVTSAVSQNRWLADTGRMPAADEWYRNYGMDRIVKPRWMLTEAAVPGGRSGDMNWAAAADAAQGLLTGRFGAEAYREALSAETSAPVSPAL</sequence>
<gene>
    <name evidence="5" type="ORF">F4V43_03800</name>
</gene>
<accession>A0A5J5GHC0</accession>
<evidence type="ECO:0000313" key="5">
    <source>
        <dbReference type="EMBL" id="KAA9007619.1"/>
    </source>
</evidence>
<dbReference type="GO" id="GO:0015768">
    <property type="term" value="P:maltose transport"/>
    <property type="evidence" value="ECO:0007669"/>
    <property type="project" value="TreeGrafter"/>
</dbReference>
<feature type="region of interest" description="Disordered" evidence="4">
    <location>
        <begin position="24"/>
        <end position="54"/>
    </location>
</feature>
<evidence type="ECO:0000313" key="6">
    <source>
        <dbReference type="Proteomes" id="UP000367750"/>
    </source>
</evidence>
<dbReference type="EMBL" id="VYKK01000004">
    <property type="protein sequence ID" value="KAA9007619.1"/>
    <property type="molecule type" value="Genomic_DNA"/>
</dbReference>
<dbReference type="RefSeq" id="WP_150456909.1">
    <property type="nucleotide sequence ID" value="NZ_VYKK01000004.1"/>
</dbReference>
<dbReference type="GO" id="GO:1901982">
    <property type="term" value="F:maltose binding"/>
    <property type="evidence" value="ECO:0007669"/>
    <property type="project" value="TreeGrafter"/>
</dbReference>
<evidence type="ECO:0000256" key="3">
    <source>
        <dbReference type="ARBA" id="ARBA00022729"/>
    </source>
</evidence>
<reference evidence="5 6" key="1">
    <citation type="submission" date="2019-09" db="EMBL/GenBank/DDBJ databases">
        <title>Bacillus ochoae sp. nov., Paenibacillus whitsoniae sp. nov., Paenibacillus spiritus sp. nov. Isolated from the Mars Exploration Rover during spacecraft assembly.</title>
        <authorList>
            <person name="Seuylemezian A."/>
            <person name="Vaishampayan P."/>
        </authorList>
    </citation>
    <scope>NUCLEOTIDE SEQUENCE [LARGE SCALE GENOMIC DNA]</scope>
    <source>
        <strain evidence="5 6">MER_111</strain>
    </source>
</reference>
<dbReference type="OrthoDB" id="2585476at2"/>
<comment type="caution">
    <text evidence="5">The sequence shown here is derived from an EMBL/GenBank/DDBJ whole genome shotgun (WGS) entry which is preliminary data.</text>
</comment>
<evidence type="ECO:0000256" key="2">
    <source>
        <dbReference type="ARBA" id="ARBA00022448"/>
    </source>
</evidence>
<comment type="similarity">
    <text evidence="1">Belongs to the bacterial solute-binding protein 1 family.</text>
</comment>
<evidence type="ECO:0000256" key="4">
    <source>
        <dbReference type="SAM" id="MobiDB-lite"/>
    </source>
</evidence>
<keyword evidence="6" id="KW-1185">Reference proteome</keyword>
<keyword evidence="3" id="KW-0732">Signal</keyword>
<dbReference type="Gene3D" id="3.40.190.10">
    <property type="entry name" value="Periplasmic binding protein-like II"/>
    <property type="match status" value="3"/>
</dbReference>
<organism evidence="5 6">
    <name type="scientific">Paenibacillus spiritus</name>
    <dbReference type="NCBI Taxonomy" id="2496557"/>
    <lineage>
        <taxon>Bacteria</taxon>
        <taxon>Bacillati</taxon>
        <taxon>Bacillota</taxon>
        <taxon>Bacilli</taxon>
        <taxon>Bacillales</taxon>
        <taxon>Paenibacillaceae</taxon>
        <taxon>Paenibacillus</taxon>
    </lineage>
</organism>
<feature type="compositionally biased region" description="Basic and acidic residues" evidence="4">
    <location>
        <begin position="35"/>
        <end position="52"/>
    </location>
</feature>
<dbReference type="InterPro" id="IPR006059">
    <property type="entry name" value="SBP"/>
</dbReference>
<dbReference type="PANTHER" id="PTHR30061">
    <property type="entry name" value="MALTOSE-BINDING PERIPLASMIC PROTEIN"/>
    <property type="match status" value="1"/>
</dbReference>
<dbReference type="SUPFAM" id="SSF53850">
    <property type="entry name" value="Periplasmic binding protein-like II"/>
    <property type="match status" value="1"/>
</dbReference>
<keyword evidence="2" id="KW-0813">Transport</keyword>
<dbReference type="PANTHER" id="PTHR30061:SF50">
    <property type="entry name" value="MALTOSE_MALTODEXTRIN-BINDING PERIPLASMIC PROTEIN"/>
    <property type="match status" value="1"/>
</dbReference>
<dbReference type="GO" id="GO:0042956">
    <property type="term" value="P:maltodextrin transmembrane transport"/>
    <property type="evidence" value="ECO:0007669"/>
    <property type="project" value="TreeGrafter"/>
</dbReference>
<name>A0A5J5GHC0_9BACL</name>
<dbReference type="Proteomes" id="UP000367750">
    <property type="component" value="Unassembled WGS sequence"/>
</dbReference>
<dbReference type="Pfam" id="PF13416">
    <property type="entry name" value="SBP_bac_8"/>
    <property type="match status" value="1"/>
</dbReference>
<proteinExistence type="inferred from homology"/>
<dbReference type="GO" id="GO:0055052">
    <property type="term" value="C:ATP-binding cassette (ABC) transporter complex, substrate-binding subunit-containing"/>
    <property type="evidence" value="ECO:0007669"/>
    <property type="project" value="TreeGrafter"/>
</dbReference>
<dbReference type="AlphaFoldDB" id="A0A5J5GHC0"/>
<evidence type="ECO:0000256" key="1">
    <source>
        <dbReference type="ARBA" id="ARBA00008520"/>
    </source>
</evidence>
<protein>
    <submittedName>
        <fullName evidence="5">ABC transporter substrate-binding protein</fullName>
    </submittedName>
</protein>